<evidence type="ECO:0000313" key="3">
    <source>
        <dbReference type="Proteomes" id="UP000789706"/>
    </source>
</evidence>
<feature type="compositionally biased region" description="Basic and acidic residues" evidence="1">
    <location>
        <begin position="77"/>
        <end position="86"/>
    </location>
</feature>
<dbReference type="AlphaFoldDB" id="A0A9N9B4M2"/>
<reference evidence="2" key="1">
    <citation type="submission" date="2021-06" db="EMBL/GenBank/DDBJ databases">
        <authorList>
            <person name="Kallberg Y."/>
            <person name="Tangrot J."/>
            <person name="Rosling A."/>
        </authorList>
    </citation>
    <scope>NUCLEOTIDE SEQUENCE</scope>
    <source>
        <strain evidence="2">AZ414A</strain>
    </source>
</reference>
<sequence length="86" mass="9981">MNTTKIIESTTMTLSKAKRESSIQNGTNDLNDFSSSTAFRRMEEEDDEELGTPINIYREHQAHLEQDKKAQTRPKKKILDERIVKL</sequence>
<feature type="compositionally biased region" description="Polar residues" evidence="1">
    <location>
        <begin position="22"/>
        <end position="38"/>
    </location>
</feature>
<feature type="compositionally biased region" description="Basic and acidic residues" evidence="1">
    <location>
        <begin position="57"/>
        <end position="70"/>
    </location>
</feature>
<evidence type="ECO:0000256" key="1">
    <source>
        <dbReference type="SAM" id="MobiDB-lite"/>
    </source>
</evidence>
<dbReference type="OrthoDB" id="2348264at2759"/>
<organism evidence="2 3">
    <name type="scientific">Diversispora eburnea</name>
    <dbReference type="NCBI Taxonomy" id="1213867"/>
    <lineage>
        <taxon>Eukaryota</taxon>
        <taxon>Fungi</taxon>
        <taxon>Fungi incertae sedis</taxon>
        <taxon>Mucoromycota</taxon>
        <taxon>Glomeromycotina</taxon>
        <taxon>Glomeromycetes</taxon>
        <taxon>Diversisporales</taxon>
        <taxon>Diversisporaceae</taxon>
        <taxon>Diversispora</taxon>
    </lineage>
</organism>
<gene>
    <name evidence="2" type="ORF">DEBURN_LOCUS7206</name>
</gene>
<proteinExistence type="predicted"/>
<keyword evidence="3" id="KW-1185">Reference proteome</keyword>
<feature type="compositionally biased region" description="Polar residues" evidence="1">
    <location>
        <begin position="1"/>
        <end position="14"/>
    </location>
</feature>
<dbReference type="EMBL" id="CAJVPK010000837">
    <property type="protein sequence ID" value="CAG8553217.1"/>
    <property type="molecule type" value="Genomic_DNA"/>
</dbReference>
<protein>
    <submittedName>
        <fullName evidence="2">76_t:CDS:1</fullName>
    </submittedName>
</protein>
<feature type="region of interest" description="Disordered" evidence="1">
    <location>
        <begin position="1"/>
        <end position="86"/>
    </location>
</feature>
<name>A0A9N9B4M2_9GLOM</name>
<comment type="caution">
    <text evidence="2">The sequence shown here is derived from an EMBL/GenBank/DDBJ whole genome shotgun (WGS) entry which is preliminary data.</text>
</comment>
<accession>A0A9N9B4M2</accession>
<evidence type="ECO:0000313" key="2">
    <source>
        <dbReference type="EMBL" id="CAG8553217.1"/>
    </source>
</evidence>
<dbReference type="Proteomes" id="UP000789706">
    <property type="component" value="Unassembled WGS sequence"/>
</dbReference>